<sequence>MTPQKRRSFDATWLPFGMMIGFVVGIGAALTVTDNLLIGAGAGFLVGAALGIVLGLRPRHISTSDEDAEDDRYRASHGDSDPRRNDEEH</sequence>
<proteinExistence type="predicted"/>
<keyword evidence="2" id="KW-0812">Transmembrane</keyword>
<feature type="region of interest" description="Disordered" evidence="1">
    <location>
        <begin position="64"/>
        <end position="89"/>
    </location>
</feature>
<comment type="caution">
    <text evidence="3">The sequence shown here is derived from an EMBL/GenBank/DDBJ whole genome shotgun (WGS) entry which is preliminary data.</text>
</comment>
<feature type="compositionally biased region" description="Basic and acidic residues" evidence="1">
    <location>
        <begin position="71"/>
        <end position="89"/>
    </location>
</feature>
<keyword evidence="2" id="KW-0472">Membrane</keyword>
<evidence type="ECO:0000313" key="3">
    <source>
        <dbReference type="EMBL" id="MBP2383123.1"/>
    </source>
</evidence>
<feature type="transmembrane region" description="Helical" evidence="2">
    <location>
        <begin position="12"/>
        <end position="30"/>
    </location>
</feature>
<feature type="transmembrane region" description="Helical" evidence="2">
    <location>
        <begin position="36"/>
        <end position="56"/>
    </location>
</feature>
<dbReference type="Proteomes" id="UP001519290">
    <property type="component" value="Unassembled WGS sequence"/>
</dbReference>
<accession>A0ABS4X4G2</accession>
<protein>
    <submittedName>
        <fullName evidence="3">NhaP-type Na+/H+ or K+/H+ antiporter</fullName>
    </submittedName>
</protein>
<name>A0ABS4X4G2_9MICO</name>
<dbReference type="RefSeq" id="WP_209903723.1">
    <property type="nucleotide sequence ID" value="NZ_BAAAJW010000005.1"/>
</dbReference>
<dbReference type="EMBL" id="JAGIOD010000002">
    <property type="protein sequence ID" value="MBP2383123.1"/>
    <property type="molecule type" value="Genomic_DNA"/>
</dbReference>
<organism evidence="3 4">
    <name type="scientific">Brachybacterium sacelli</name>
    <dbReference type="NCBI Taxonomy" id="173364"/>
    <lineage>
        <taxon>Bacteria</taxon>
        <taxon>Bacillati</taxon>
        <taxon>Actinomycetota</taxon>
        <taxon>Actinomycetes</taxon>
        <taxon>Micrococcales</taxon>
        <taxon>Dermabacteraceae</taxon>
        <taxon>Brachybacterium</taxon>
    </lineage>
</organism>
<keyword evidence="2" id="KW-1133">Transmembrane helix</keyword>
<gene>
    <name evidence="3" type="ORF">JOF43_003112</name>
</gene>
<evidence type="ECO:0000256" key="1">
    <source>
        <dbReference type="SAM" id="MobiDB-lite"/>
    </source>
</evidence>
<evidence type="ECO:0000313" key="4">
    <source>
        <dbReference type="Proteomes" id="UP001519290"/>
    </source>
</evidence>
<reference evidence="3 4" key="1">
    <citation type="submission" date="2021-03" db="EMBL/GenBank/DDBJ databases">
        <title>Sequencing the genomes of 1000 actinobacteria strains.</title>
        <authorList>
            <person name="Klenk H.-P."/>
        </authorList>
    </citation>
    <scope>NUCLEOTIDE SEQUENCE [LARGE SCALE GENOMIC DNA]</scope>
    <source>
        <strain evidence="3 4">DSM 14566</strain>
    </source>
</reference>
<keyword evidence="4" id="KW-1185">Reference proteome</keyword>
<evidence type="ECO:0000256" key="2">
    <source>
        <dbReference type="SAM" id="Phobius"/>
    </source>
</evidence>